<protein>
    <submittedName>
        <fullName evidence="1">Uncharacterized protein</fullName>
    </submittedName>
</protein>
<proteinExistence type="predicted"/>
<reference evidence="2" key="1">
    <citation type="journal article" date="2016" name="Nat. Biotechnol.">
        <title>Sequencing wild and cultivated cassava and related species reveals extensive interspecific hybridization and genetic diversity.</title>
        <authorList>
            <person name="Bredeson J.V."/>
            <person name="Lyons J.B."/>
            <person name="Prochnik S.E."/>
            <person name="Wu G.A."/>
            <person name="Ha C.M."/>
            <person name="Edsinger-Gonzales E."/>
            <person name="Grimwood J."/>
            <person name="Schmutz J."/>
            <person name="Rabbi I.Y."/>
            <person name="Egesi C."/>
            <person name="Nauluvula P."/>
            <person name="Lebot V."/>
            <person name="Ndunguru J."/>
            <person name="Mkamilo G."/>
            <person name="Bart R.S."/>
            <person name="Setter T.L."/>
            <person name="Gleadow R.M."/>
            <person name="Kulakow P."/>
            <person name="Ferguson M.E."/>
            <person name="Rounsley S."/>
            <person name="Rokhsar D.S."/>
        </authorList>
    </citation>
    <scope>NUCLEOTIDE SEQUENCE [LARGE SCALE GENOMIC DNA]</scope>
    <source>
        <strain evidence="2">cv. AM560-2</strain>
    </source>
</reference>
<name>A0ACB7GWT3_MANES</name>
<sequence>MPNDTVCFRPGKINAQGAFSLICNPRCEAAVILVDSKRKRKKKKKKLDREAEEQEEQVPRMQDPPNPNKNINPKTNPTPETQNFPYGQAQPFYFRSYCHRRAHSEVHFRLPEDLDLVSDPFEGPSGSTFDELGSEDDIFCTYMDIEKLGSRPDEGPSGLKPDNAVNGSSGGGGGDEVDGEKNVRPRHRYSNSVDGSSIMESIEAKKAMAPDKLAELWTVDPKRAKRIIANRQSAARSKERKARYMSELEKKVQTLQTEATTLSAQLTLFQRDTTGLSTENTELKLRLHAMEQQAQLRDALNEALKKEVERLKIATGEMMTPTDHYNLGMHHVPYTQSSYFQPQSQTRPVNTQNMQMPPQFHPFQSNIPTPNQPMGAASHSHAFPEMLPQDPLGRMQGLDIGSRSTLLVKSEGPSISASESSSI</sequence>
<evidence type="ECO:0000313" key="2">
    <source>
        <dbReference type="Proteomes" id="UP000091857"/>
    </source>
</evidence>
<gene>
    <name evidence="1" type="ORF">MANES_10G001100v8</name>
</gene>
<dbReference type="EMBL" id="CM004396">
    <property type="protein sequence ID" value="KAG8644822.1"/>
    <property type="molecule type" value="Genomic_DNA"/>
</dbReference>
<dbReference type="Proteomes" id="UP000091857">
    <property type="component" value="Chromosome 10"/>
</dbReference>
<evidence type="ECO:0000313" key="1">
    <source>
        <dbReference type="EMBL" id="KAG8644822.1"/>
    </source>
</evidence>
<comment type="caution">
    <text evidence="1">The sequence shown here is derived from an EMBL/GenBank/DDBJ whole genome shotgun (WGS) entry which is preliminary data.</text>
</comment>
<organism evidence="1 2">
    <name type="scientific">Manihot esculenta</name>
    <name type="common">Cassava</name>
    <name type="synonym">Jatropha manihot</name>
    <dbReference type="NCBI Taxonomy" id="3983"/>
    <lineage>
        <taxon>Eukaryota</taxon>
        <taxon>Viridiplantae</taxon>
        <taxon>Streptophyta</taxon>
        <taxon>Embryophyta</taxon>
        <taxon>Tracheophyta</taxon>
        <taxon>Spermatophyta</taxon>
        <taxon>Magnoliopsida</taxon>
        <taxon>eudicotyledons</taxon>
        <taxon>Gunneridae</taxon>
        <taxon>Pentapetalae</taxon>
        <taxon>rosids</taxon>
        <taxon>fabids</taxon>
        <taxon>Malpighiales</taxon>
        <taxon>Euphorbiaceae</taxon>
        <taxon>Crotonoideae</taxon>
        <taxon>Manihoteae</taxon>
        <taxon>Manihot</taxon>
    </lineage>
</organism>
<keyword evidence="2" id="KW-1185">Reference proteome</keyword>
<accession>A0ACB7GWT3</accession>